<evidence type="ECO:0000256" key="1">
    <source>
        <dbReference type="SAM" id="MobiDB-lite"/>
    </source>
</evidence>
<evidence type="ECO:0000313" key="2">
    <source>
        <dbReference type="EMBL" id="KAL2037256.1"/>
    </source>
</evidence>
<reference evidence="2 3" key="1">
    <citation type="submission" date="2024-09" db="EMBL/GenBank/DDBJ databases">
        <title>Rethinking Asexuality: The Enigmatic Case of Functional Sexual Genes in Lepraria (Stereocaulaceae).</title>
        <authorList>
            <person name="Doellman M."/>
            <person name="Sun Y."/>
            <person name="Barcenas-Pena A."/>
            <person name="Lumbsch H.T."/>
            <person name="Grewe F."/>
        </authorList>
    </citation>
    <scope>NUCLEOTIDE SEQUENCE [LARGE SCALE GENOMIC DNA]</scope>
    <source>
        <strain evidence="2 3">Mercado 3170</strain>
    </source>
</reference>
<sequence>MDPQGASQPNLDTAYEHPSNPAQSSSEQAASQSKGASLQRSDPTLARRKPNDQINEGGNDESEATPSSLGYGARDASGDAGESMGEPVSSLEGEQMRAPGDGDVAVAQAKKHGSGEQGDLAADLDRKKADQARIKEKRGTGGGSGGVDIEGAVGGAEKGFVGGGNEGPDSQGGSIQSSHEYV</sequence>
<protein>
    <submittedName>
        <fullName evidence="2">Uncharacterized protein</fullName>
    </submittedName>
</protein>
<keyword evidence="3" id="KW-1185">Reference proteome</keyword>
<dbReference type="EMBL" id="JBEFKJ010000042">
    <property type="protein sequence ID" value="KAL2037256.1"/>
    <property type="molecule type" value="Genomic_DNA"/>
</dbReference>
<gene>
    <name evidence="2" type="ORF">N7G274_009945</name>
</gene>
<organism evidence="2 3">
    <name type="scientific">Stereocaulon virgatum</name>
    <dbReference type="NCBI Taxonomy" id="373712"/>
    <lineage>
        <taxon>Eukaryota</taxon>
        <taxon>Fungi</taxon>
        <taxon>Dikarya</taxon>
        <taxon>Ascomycota</taxon>
        <taxon>Pezizomycotina</taxon>
        <taxon>Lecanoromycetes</taxon>
        <taxon>OSLEUM clade</taxon>
        <taxon>Lecanoromycetidae</taxon>
        <taxon>Lecanorales</taxon>
        <taxon>Lecanorineae</taxon>
        <taxon>Stereocaulaceae</taxon>
        <taxon>Stereocaulon</taxon>
    </lineage>
</organism>
<feature type="compositionally biased region" description="Basic and acidic residues" evidence="1">
    <location>
        <begin position="123"/>
        <end position="139"/>
    </location>
</feature>
<feature type="compositionally biased region" description="Polar residues" evidence="1">
    <location>
        <begin position="1"/>
        <end position="11"/>
    </location>
</feature>
<proteinExistence type="predicted"/>
<feature type="compositionally biased region" description="Polar residues" evidence="1">
    <location>
        <begin position="171"/>
        <end position="182"/>
    </location>
</feature>
<feature type="region of interest" description="Disordered" evidence="1">
    <location>
        <begin position="1"/>
        <end position="182"/>
    </location>
</feature>
<accession>A0ABR3ZWF2</accession>
<name>A0ABR3ZWF2_9LECA</name>
<evidence type="ECO:0000313" key="3">
    <source>
        <dbReference type="Proteomes" id="UP001590950"/>
    </source>
</evidence>
<feature type="compositionally biased region" description="Low complexity" evidence="1">
    <location>
        <begin position="19"/>
        <end position="37"/>
    </location>
</feature>
<feature type="compositionally biased region" description="Gly residues" evidence="1">
    <location>
        <begin position="140"/>
        <end position="166"/>
    </location>
</feature>
<dbReference type="Proteomes" id="UP001590950">
    <property type="component" value="Unassembled WGS sequence"/>
</dbReference>
<comment type="caution">
    <text evidence="2">The sequence shown here is derived from an EMBL/GenBank/DDBJ whole genome shotgun (WGS) entry which is preliminary data.</text>
</comment>